<reference evidence="5 6" key="1">
    <citation type="submission" date="2015-01" db="EMBL/GenBank/DDBJ databases">
        <title>Genome sequence of Anoxybacillus ayderensis strain AB04.</title>
        <authorList>
            <person name="Belduz A.O."/>
            <person name="Canakci S."/>
            <person name="Chan K.-G."/>
            <person name="Kahar U.M."/>
            <person name="Yaakob A.S."/>
            <person name="Chan C.S."/>
            <person name="Goh K.M."/>
        </authorList>
    </citation>
    <scope>NUCLEOTIDE SEQUENCE [LARGE SCALE GENOMIC DNA]</scope>
    <source>
        <strain evidence="5 6">AB04</strain>
    </source>
</reference>
<evidence type="ECO:0000256" key="3">
    <source>
        <dbReference type="ARBA" id="ARBA00022801"/>
    </source>
</evidence>
<evidence type="ECO:0000313" key="6">
    <source>
        <dbReference type="Proteomes" id="UP000032047"/>
    </source>
</evidence>
<protein>
    <submittedName>
        <fullName evidence="5">Phage prohead protease, HK97 family</fullName>
    </submittedName>
</protein>
<name>A0A0D0G6V4_9BACL</name>
<keyword evidence="2 5" id="KW-0645">Protease</keyword>
<evidence type="ECO:0000313" key="5">
    <source>
        <dbReference type="EMBL" id="KIP21130.1"/>
    </source>
</evidence>
<proteinExistence type="predicted"/>
<evidence type="ECO:0000259" key="4">
    <source>
        <dbReference type="Pfam" id="PF04586"/>
    </source>
</evidence>
<dbReference type="AlphaFoldDB" id="A0A0D0G6V4"/>
<keyword evidence="1" id="KW-1188">Viral release from host cell</keyword>
<dbReference type="NCBIfam" id="TIGR01543">
    <property type="entry name" value="proheadase_HK97"/>
    <property type="match status" value="1"/>
</dbReference>
<dbReference type="GO" id="GO:0006508">
    <property type="term" value="P:proteolysis"/>
    <property type="evidence" value="ECO:0007669"/>
    <property type="project" value="UniProtKB-KW"/>
</dbReference>
<dbReference type="Proteomes" id="UP000032047">
    <property type="component" value="Unassembled WGS sequence"/>
</dbReference>
<accession>A0A0D0G6V4</accession>
<keyword evidence="3" id="KW-0378">Hydrolase</keyword>
<dbReference type="PATRIC" id="fig|265546.4.peg.1618"/>
<gene>
    <name evidence="5" type="ORF">JV16_01624</name>
</gene>
<evidence type="ECO:0000256" key="2">
    <source>
        <dbReference type="ARBA" id="ARBA00022670"/>
    </source>
</evidence>
<dbReference type="Pfam" id="PF04586">
    <property type="entry name" value="Peptidase_S78"/>
    <property type="match status" value="1"/>
</dbReference>
<feature type="domain" description="Prohead serine protease" evidence="4">
    <location>
        <begin position="13"/>
        <end position="167"/>
    </location>
</feature>
<dbReference type="InterPro" id="IPR054613">
    <property type="entry name" value="Peptidase_S78_dom"/>
</dbReference>
<dbReference type="GO" id="GO:0008233">
    <property type="term" value="F:peptidase activity"/>
    <property type="evidence" value="ECO:0007669"/>
    <property type="project" value="UniProtKB-KW"/>
</dbReference>
<sequence>MNEKEKRIFTLSNIEIRAGTEGSSQVIEGYASIFDSPTMIGDMFQETIAKGAFAKSLKEKADVRALFNHNWDYVLGRTKSGTLTLEEDEKGLKFRVTPPDTIWAKDLMISMQRGDINQCSFGFQVVRDSWNWDVDPAQRTIQEVKLYEISIVSLPAYEDTEAYVRDRFTEQRELHYERQKLIKQIEEALKR</sequence>
<comment type="caution">
    <text evidence="5">The sequence shown here is derived from an EMBL/GenBank/DDBJ whole genome shotgun (WGS) entry which is preliminary data.</text>
</comment>
<evidence type="ECO:0000256" key="1">
    <source>
        <dbReference type="ARBA" id="ARBA00022612"/>
    </source>
</evidence>
<keyword evidence="6" id="KW-1185">Reference proteome</keyword>
<dbReference type="EMBL" id="JXTG01000007">
    <property type="protein sequence ID" value="KIP21130.1"/>
    <property type="molecule type" value="Genomic_DNA"/>
</dbReference>
<dbReference type="RefSeq" id="WP_042535149.1">
    <property type="nucleotide sequence ID" value="NZ_JXTG01000007.1"/>
</dbReference>
<dbReference type="InterPro" id="IPR006433">
    <property type="entry name" value="Prohead_protease"/>
</dbReference>
<organism evidence="5 6">
    <name type="scientific">Anoxybacillus ayderensis</name>
    <dbReference type="NCBI Taxonomy" id="265546"/>
    <lineage>
        <taxon>Bacteria</taxon>
        <taxon>Bacillati</taxon>
        <taxon>Bacillota</taxon>
        <taxon>Bacilli</taxon>
        <taxon>Bacillales</taxon>
        <taxon>Anoxybacillaceae</taxon>
        <taxon>Anoxybacillus</taxon>
    </lineage>
</organism>